<evidence type="ECO:0000313" key="5">
    <source>
        <dbReference type="Proteomes" id="UP000671995"/>
    </source>
</evidence>
<dbReference type="GO" id="GO:0008484">
    <property type="term" value="F:sulfuric ester hydrolase activity"/>
    <property type="evidence" value="ECO:0007669"/>
    <property type="project" value="TreeGrafter"/>
</dbReference>
<dbReference type="EMBL" id="CP054257">
    <property type="protein sequence ID" value="QTQ12616.1"/>
    <property type="molecule type" value="Genomic_DNA"/>
</dbReference>
<feature type="domain" description="Sulfatase N-terminal" evidence="3">
    <location>
        <begin position="4"/>
        <end position="327"/>
    </location>
</feature>
<gene>
    <name evidence="4" type="ORF">HRI96_10655</name>
</gene>
<dbReference type="PANTHER" id="PTHR45953:SF1">
    <property type="entry name" value="IDURONATE 2-SULFATASE"/>
    <property type="match status" value="1"/>
</dbReference>
<dbReference type="RefSeq" id="WP_210117328.1">
    <property type="nucleotide sequence ID" value="NZ_CP054257.1"/>
</dbReference>
<dbReference type="SUPFAM" id="SSF53649">
    <property type="entry name" value="Alkaline phosphatase-like"/>
    <property type="match status" value="1"/>
</dbReference>
<organism evidence="4 5">
    <name type="scientific">Treponema parvum</name>
    <dbReference type="NCBI Taxonomy" id="138851"/>
    <lineage>
        <taxon>Bacteria</taxon>
        <taxon>Pseudomonadati</taxon>
        <taxon>Spirochaetota</taxon>
        <taxon>Spirochaetia</taxon>
        <taxon>Spirochaetales</taxon>
        <taxon>Treponemataceae</taxon>
        <taxon>Treponema</taxon>
    </lineage>
</organism>
<dbReference type="CDD" id="cd16148">
    <property type="entry name" value="sulfatase_like"/>
    <property type="match status" value="1"/>
</dbReference>
<reference evidence="4" key="1">
    <citation type="submission" date="2020-05" db="EMBL/GenBank/DDBJ databases">
        <authorList>
            <person name="Zeng H."/>
            <person name="Chan Y.K."/>
            <person name="Watt R.M."/>
        </authorList>
    </citation>
    <scope>NUCLEOTIDE SEQUENCE</scope>
    <source>
        <strain evidence="4">ATCC 700773</strain>
    </source>
</reference>
<evidence type="ECO:0000256" key="2">
    <source>
        <dbReference type="ARBA" id="ARBA00022801"/>
    </source>
</evidence>
<dbReference type="InterPro" id="IPR017850">
    <property type="entry name" value="Alkaline_phosphatase_core_sf"/>
</dbReference>
<dbReference type="AlphaFoldDB" id="A0A975ID29"/>
<proteinExistence type="predicted"/>
<evidence type="ECO:0000259" key="3">
    <source>
        <dbReference type="Pfam" id="PF00884"/>
    </source>
</evidence>
<dbReference type="Gene3D" id="3.40.720.10">
    <property type="entry name" value="Alkaline Phosphatase, subunit A"/>
    <property type="match status" value="1"/>
</dbReference>
<evidence type="ECO:0000313" key="4">
    <source>
        <dbReference type="EMBL" id="QTQ12616.1"/>
    </source>
</evidence>
<dbReference type="GO" id="GO:0005737">
    <property type="term" value="C:cytoplasm"/>
    <property type="evidence" value="ECO:0007669"/>
    <property type="project" value="TreeGrafter"/>
</dbReference>
<evidence type="ECO:0000256" key="1">
    <source>
        <dbReference type="ARBA" id="ARBA00022723"/>
    </source>
</evidence>
<name>A0A975ID29_9SPIR</name>
<dbReference type="InterPro" id="IPR000917">
    <property type="entry name" value="Sulfatase_N"/>
</dbReference>
<dbReference type="Pfam" id="PF00884">
    <property type="entry name" value="Sulfatase"/>
    <property type="match status" value="1"/>
</dbReference>
<reference evidence="4" key="2">
    <citation type="journal article" date="2021" name="Microbiol. Resour. Announc.">
        <title>Complete Genome Sequences of Three Human Oral Treponema parvum Isolates.</title>
        <authorList>
            <person name="Zeng H."/>
            <person name="Watt R.M."/>
        </authorList>
    </citation>
    <scope>NUCLEOTIDE SEQUENCE</scope>
    <source>
        <strain evidence="4">ATCC 700773</strain>
    </source>
</reference>
<dbReference type="Proteomes" id="UP000671995">
    <property type="component" value="Chromosome"/>
</dbReference>
<dbReference type="PANTHER" id="PTHR45953">
    <property type="entry name" value="IDURONATE 2-SULFATASE"/>
    <property type="match status" value="1"/>
</dbReference>
<keyword evidence="2" id="KW-0378">Hydrolase</keyword>
<accession>A0A975ID29</accession>
<sequence length="490" mass="56923">MKAILVLMDSLNRNYLTCYNDKSQVLSPNINAFSKEACVFDRHFISSAPCMPARHDLLTGRPDFLERCWGPVEAYDITMPDLLKKNGIFCHIVTDHCHYMDRGGENYLQEYSTWDYIRGQEYDPWISTVTAPSVGEHYGKIFTQYERNRTAFVKETDYPTPRTFMAACDWLEKNKDEDNYFLQVEVFDPHEPFETPQKYLDAYNDTYSGPRFNCSSYDEVTEPPEAIEHLKKRYSACITMADHWFGKLITKLKDLGIYDETLIMLTTDHGHLLGEHGFTGKNFMHGYNQLSNIPFMIKKPKGEGAKSRINNLSQTIDIPVTLLDYFNVPAPKTMLGTSLLGLEKAKTRKEIIYGWFGGAVNVFDGKHTYFKAAVREDNRPLYNYCSMPMTLLKFMGQTKRDEIEMGRFLEYTDFPVYKIPAYFPIGHFKSTKFIRDSLLFDYENDWEQNSPLKDDKLEVEMQKKLIKLMKWAGAPVDQYIRLGLPIKENS</sequence>
<protein>
    <submittedName>
        <fullName evidence="4">Sulfatase</fullName>
    </submittedName>
</protein>
<dbReference type="GO" id="GO:0046872">
    <property type="term" value="F:metal ion binding"/>
    <property type="evidence" value="ECO:0007669"/>
    <property type="project" value="UniProtKB-KW"/>
</dbReference>
<keyword evidence="1" id="KW-0479">Metal-binding</keyword>